<dbReference type="Proteomes" id="UP000828390">
    <property type="component" value="Unassembled WGS sequence"/>
</dbReference>
<dbReference type="AlphaFoldDB" id="A0A9D4LK35"/>
<accession>A0A9D4LK35</accession>
<name>A0A9D4LK35_DREPO</name>
<keyword evidence="3" id="KW-1185">Reference proteome</keyword>
<reference evidence="2" key="1">
    <citation type="journal article" date="2019" name="bioRxiv">
        <title>The Genome of the Zebra Mussel, Dreissena polymorpha: A Resource for Invasive Species Research.</title>
        <authorList>
            <person name="McCartney M.A."/>
            <person name="Auch B."/>
            <person name="Kono T."/>
            <person name="Mallez S."/>
            <person name="Zhang Y."/>
            <person name="Obille A."/>
            <person name="Becker A."/>
            <person name="Abrahante J.E."/>
            <person name="Garbe J."/>
            <person name="Badalamenti J.P."/>
            <person name="Herman A."/>
            <person name="Mangelson H."/>
            <person name="Liachko I."/>
            <person name="Sullivan S."/>
            <person name="Sone E.D."/>
            <person name="Koren S."/>
            <person name="Silverstein K.A.T."/>
            <person name="Beckman K.B."/>
            <person name="Gohl D.M."/>
        </authorList>
    </citation>
    <scope>NUCLEOTIDE SEQUENCE</scope>
    <source>
        <strain evidence="2">Duluth1</strain>
        <tissue evidence="2">Whole animal</tissue>
    </source>
</reference>
<sequence>MLMAVLGLTVVSANVLVCKVDNVVQPYDTETHVCCSRLHLKHQNGTEFRCCSGNILYNSGTHICCGSAIYEGLDSGLCCNGTMHDMKDTDGHNLLACCGNQVFFRGTGICCDGQFTRSPNRTTRMECRGGKGVIKQEIRLPLTKVNGGQPREHDKHDCRTAKTCRNDVMLDEFLPKGSAIKPGMRVLDGVKQCGQVVYPIKSSKFRYHCCDDDFYKTKHLDPKATFTWECCGKSLYNTSSHECCGGKLINTSLQPIGCCNGALEYIKSYQRCCGGKVVNKKEYLCHKPVKSSSGTLVRKQAEDHNNTCYDSATNTINTFNDAKLVCHKGQLISPDEDTETKDKYLLKAMQENIGKWGGNNHASKTLRDASPLCPFTECDTGMYNRTSECRKRARLDFFLRKMTKHNGRLVLSVIVTSPSKLYGTLITLNTFEECKYICFAKGILYSLYTNRLPENLPIKAARLSTRDIVVKTHNTSISCTIDQWAKRTEKSP</sequence>
<proteinExistence type="predicted"/>
<evidence type="ECO:0000313" key="2">
    <source>
        <dbReference type="EMBL" id="KAH3859480.1"/>
    </source>
</evidence>
<reference evidence="2" key="2">
    <citation type="submission" date="2020-11" db="EMBL/GenBank/DDBJ databases">
        <authorList>
            <person name="McCartney M.A."/>
            <person name="Auch B."/>
            <person name="Kono T."/>
            <person name="Mallez S."/>
            <person name="Becker A."/>
            <person name="Gohl D.M."/>
            <person name="Silverstein K.A.T."/>
            <person name="Koren S."/>
            <person name="Bechman K.B."/>
            <person name="Herman A."/>
            <person name="Abrahante J.E."/>
            <person name="Garbe J."/>
        </authorList>
    </citation>
    <scope>NUCLEOTIDE SEQUENCE</scope>
    <source>
        <strain evidence="2">Duluth1</strain>
        <tissue evidence="2">Whole animal</tissue>
    </source>
</reference>
<evidence type="ECO:0000259" key="1">
    <source>
        <dbReference type="Pfam" id="PF24748"/>
    </source>
</evidence>
<dbReference type="PANTHER" id="PTHR34490">
    <property type="entry name" value="PROTEIN CBG12054-RELATED"/>
    <property type="match status" value="1"/>
</dbReference>
<dbReference type="Pfam" id="PF24748">
    <property type="entry name" value="Galaxin_repeat"/>
    <property type="match status" value="1"/>
</dbReference>
<organism evidence="2 3">
    <name type="scientific">Dreissena polymorpha</name>
    <name type="common">Zebra mussel</name>
    <name type="synonym">Mytilus polymorpha</name>
    <dbReference type="NCBI Taxonomy" id="45954"/>
    <lineage>
        <taxon>Eukaryota</taxon>
        <taxon>Metazoa</taxon>
        <taxon>Spiralia</taxon>
        <taxon>Lophotrochozoa</taxon>
        <taxon>Mollusca</taxon>
        <taxon>Bivalvia</taxon>
        <taxon>Autobranchia</taxon>
        <taxon>Heteroconchia</taxon>
        <taxon>Euheterodonta</taxon>
        <taxon>Imparidentia</taxon>
        <taxon>Neoheterodontei</taxon>
        <taxon>Myida</taxon>
        <taxon>Dreissenoidea</taxon>
        <taxon>Dreissenidae</taxon>
        <taxon>Dreissena</taxon>
    </lineage>
</organism>
<feature type="domain" description="Galaxin-like repeats" evidence="1">
    <location>
        <begin position="17"/>
        <end position="129"/>
    </location>
</feature>
<gene>
    <name evidence="2" type="ORF">DPMN_102297</name>
</gene>
<comment type="caution">
    <text evidence="2">The sequence shown here is derived from an EMBL/GenBank/DDBJ whole genome shotgun (WGS) entry which is preliminary data.</text>
</comment>
<evidence type="ECO:0000313" key="3">
    <source>
        <dbReference type="Proteomes" id="UP000828390"/>
    </source>
</evidence>
<protein>
    <recommendedName>
        <fullName evidence="1">Galaxin-like repeats domain-containing protein</fullName>
    </recommendedName>
</protein>
<dbReference type="InterPro" id="IPR056601">
    <property type="entry name" value="Galaxin_dom"/>
</dbReference>
<dbReference type="EMBL" id="JAIWYP010000003">
    <property type="protein sequence ID" value="KAH3859480.1"/>
    <property type="molecule type" value="Genomic_DNA"/>
</dbReference>
<dbReference type="InterPro" id="IPR055284">
    <property type="entry name" value="Galaxin-like"/>
</dbReference>
<dbReference type="PANTHER" id="PTHR34490:SF3">
    <property type="entry name" value="GALAXIN-LIKE ISOFORM X2"/>
    <property type="match status" value="1"/>
</dbReference>